<evidence type="ECO:0000259" key="3">
    <source>
        <dbReference type="Pfam" id="PF13581"/>
    </source>
</evidence>
<keyword evidence="1" id="KW-0418">Kinase</keyword>
<evidence type="ECO:0000256" key="2">
    <source>
        <dbReference type="SAM" id="MobiDB-lite"/>
    </source>
</evidence>
<gene>
    <name evidence="4" type="ORF">GCU69_04520</name>
</gene>
<dbReference type="InterPro" id="IPR003594">
    <property type="entry name" value="HATPase_dom"/>
</dbReference>
<feature type="domain" description="Histidine kinase/HSP90-like ATPase" evidence="3">
    <location>
        <begin position="5"/>
        <end position="112"/>
    </location>
</feature>
<accession>A0ABQ7FNQ4</accession>
<reference evidence="4 5" key="1">
    <citation type="submission" date="2019-10" db="EMBL/GenBank/DDBJ databases">
        <title>Streptomyces tenebrisbrunneis sp.nov., an endogenous actinomycete isolated from of Lycium ruthenicum.</title>
        <authorList>
            <person name="Ma L."/>
        </authorList>
    </citation>
    <scope>NUCLEOTIDE SEQUENCE [LARGE SCALE GENOMIC DNA]</scope>
    <source>
        <strain evidence="4 5">TRM 66187</strain>
    </source>
</reference>
<dbReference type="InterPro" id="IPR036890">
    <property type="entry name" value="HATPase_C_sf"/>
</dbReference>
<dbReference type="Proteomes" id="UP000621266">
    <property type="component" value="Unassembled WGS sequence"/>
</dbReference>
<dbReference type="PANTHER" id="PTHR35526:SF3">
    <property type="entry name" value="ANTI-SIGMA-F FACTOR RSBW"/>
    <property type="match status" value="1"/>
</dbReference>
<evidence type="ECO:0000313" key="5">
    <source>
        <dbReference type="Proteomes" id="UP000621266"/>
    </source>
</evidence>
<organism evidence="4 5">
    <name type="scientific">Streptomyces lycii</name>
    <dbReference type="NCBI Taxonomy" id="2654337"/>
    <lineage>
        <taxon>Bacteria</taxon>
        <taxon>Bacillati</taxon>
        <taxon>Actinomycetota</taxon>
        <taxon>Actinomycetes</taxon>
        <taxon>Kitasatosporales</taxon>
        <taxon>Streptomycetaceae</taxon>
        <taxon>Streptomyces</taxon>
    </lineage>
</organism>
<dbReference type="CDD" id="cd16936">
    <property type="entry name" value="HATPase_RsbW-like"/>
    <property type="match status" value="1"/>
</dbReference>
<proteinExistence type="predicted"/>
<dbReference type="InterPro" id="IPR050267">
    <property type="entry name" value="Anti-sigma-factor_SerPK"/>
</dbReference>
<sequence length="336" mass="36561">MSIAPKPCEVRRIRKTLTDVLRSWGLGSQTDEVLLVVSELVTNAIRHAPCSEILCTAARLEGALVVEVEDGNDREPVVRCDSGDETEDGRGLLLVRSLTSELGWTSLGAGRKRTRAVIPVLDRCSSEGRPVSPFVTALSIPDRAAMIFRLALRREQSEHRLPSECSSHLRQGGAMTTFTPARASARSLLPDEFFARLVDRIAEKEGTDRLFAERVMEQALGFLAACAKNVSGRPLSPSPVVDIGWHTFLLHTRQYAEFCDKVAGRFIHHEPYEATGARHDDPQEVRLRTQAAMEAAGYVVDHELWSGAAACDQGGAPRSCGDDGGGGNPPDCGHVI</sequence>
<dbReference type="Gene3D" id="3.30.565.10">
    <property type="entry name" value="Histidine kinase-like ATPase, C-terminal domain"/>
    <property type="match status" value="1"/>
</dbReference>
<keyword evidence="1" id="KW-0723">Serine/threonine-protein kinase</keyword>
<dbReference type="PANTHER" id="PTHR35526">
    <property type="entry name" value="ANTI-SIGMA-F FACTOR RSBW-RELATED"/>
    <property type="match status" value="1"/>
</dbReference>
<dbReference type="SUPFAM" id="SSF55874">
    <property type="entry name" value="ATPase domain of HSP90 chaperone/DNA topoisomerase II/histidine kinase"/>
    <property type="match status" value="1"/>
</dbReference>
<evidence type="ECO:0000256" key="1">
    <source>
        <dbReference type="ARBA" id="ARBA00022527"/>
    </source>
</evidence>
<keyword evidence="1" id="KW-0808">Transferase</keyword>
<protein>
    <recommendedName>
        <fullName evidence="3">Histidine kinase/HSP90-like ATPase domain-containing protein</fullName>
    </recommendedName>
</protein>
<evidence type="ECO:0000313" key="4">
    <source>
        <dbReference type="EMBL" id="KAF4410305.1"/>
    </source>
</evidence>
<name>A0ABQ7FNQ4_9ACTN</name>
<dbReference type="Pfam" id="PF13581">
    <property type="entry name" value="HATPase_c_2"/>
    <property type="match status" value="1"/>
</dbReference>
<dbReference type="EMBL" id="WHPN01000092">
    <property type="protein sequence ID" value="KAF4410305.1"/>
    <property type="molecule type" value="Genomic_DNA"/>
</dbReference>
<feature type="region of interest" description="Disordered" evidence="2">
    <location>
        <begin position="316"/>
        <end position="336"/>
    </location>
</feature>
<keyword evidence="5" id="KW-1185">Reference proteome</keyword>
<comment type="caution">
    <text evidence="4">The sequence shown here is derived from an EMBL/GenBank/DDBJ whole genome shotgun (WGS) entry which is preliminary data.</text>
</comment>